<feature type="compositionally biased region" description="Basic and acidic residues" evidence="1">
    <location>
        <begin position="63"/>
        <end position="72"/>
    </location>
</feature>
<feature type="compositionally biased region" description="Basic and acidic residues" evidence="1">
    <location>
        <begin position="89"/>
        <end position="107"/>
    </location>
</feature>
<feature type="compositionally biased region" description="Acidic residues" evidence="1">
    <location>
        <begin position="114"/>
        <end position="132"/>
    </location>
</feature>
<evidence type="ECO:0000313" key="2">
    <source>
        <dbReference type="EMBL" id="KLO13361.1"/>
    </source>
</evidence>
<accession>A0A0H2S938</accession>
<evidence type="ECO:0000313" key="3">
    <source>
        <dbReference type="Proteomes" id="UP000053477"/>
    </source>
</evidence>
<organism evidence="2 3">
    <name type="scientific">Schizopora paradoxa</name>
    <dbReference type="NCBI Taxonomy" id="27342"/>
    <lineage>
        <taxon>Eukaryota</taxon>
        <taxon>Fungi</taxon>
        <taxon>Dikarya</taxon>
        <taxon>Basidiomycota</taxon>
        <taxon>Agaricomycotina</taxon>
        <taxon>Agaricomycetes</taxon>
        <taxon>Hymenochaetales</taxon>
        <taxon>Schizoporaceae</taxon>
        <taxon>Schizopora</taxon>
    </lineage>
</organism>
<proteinExistence type="predicted"/>
<name>A0A0H2S938_9AGAM</name>
<feature type="region of interest" description="Disordered" evidence="1">
    <location>
        <begin position="52"/>
        <end position="73"/>
    </location>
</feature>
<dbReference type="Proteomes" id="UP000053477">
    <property type="component" value="Unassembled WGS sequence"/>
</dbReference>
<sequence length="172" mass="18550">MTSAKIPIPINGVAQGAPVQSPILLADVRGAQSEDIYMIGAKPKMLNSYQANSTSDFQSESLHTQRSDKHVSESTVVTAVRVDALELRVTGSEKKSEFKEAMDEEKTVSYNYSEDSDDEDDEDDEPEDDSDEDKSGPQFLGGYRPKGNPGTGKPTSGPRGNGPRGGTNGPRR</sequence>
<dbReference type="EMBL" id="KQ085961">
    <property type="protein sequence ID" value="KLO13361.1"/>
    <property type="molecule type" value="Genomic_DNA"/>
</dbReference>
<dbReference type="AlphaFoldDB" id="A0A0H2S938"/>
<keyword evidence="3" id="KW-1185">Reference proteome</keyword>
<evidence type="ECO:0000256" key="1">
    <source>
        <dbReference type="SAM" id="MobiDB-lite"/>
    </source>
</evidence>
<dbReference type="InParanoid" id="A0A0H2S938"/>
<protein>
    <submittedName>
        <fullName evidence="2">Uncharacterized protein</fullName>
    </submittedName>
</protein>
<feature type="region of interest" description="Disordered" evidence="1">
    <location>
        <begin position="89"/>
        <end position="172"/>
    </location>
</feature>
<gene>
    <name evidence="2" type="ORF">SCHPADRAFT_940490</name>
</gene>
<feature type="compositionally biased region" description="Gly residues" evidence="1">
    <location>
        <begin position="159"/>
        <end position="172"/>
    </location>
</feature>
<feature type="compositionally biased region" description="Polar residues" evidence="1">
    <location>
        <begin position="52"/>
        <end position="62"/>
    </location>
</feature>
<reference evidence="2 3" key="1">
    <citation type="submission" date="2015-04" db="EMBL/GenBank/DDBJ databases">
        <title>Complete genome sequence of Schizopora paradoxa KUC8140, a cosmopolitan wood degrader in East Asia.</title>
        <authorList>
            <consortium name="DOE Joint Genome Institute"/>
            <person name="Min B."/>
            <person name="Park H."/>
            <person name="Jang Y."/>
            <person name="Kim J.-J."/>
            <person name="Kim K.H."/>
            <person name="Pangilinan J."/>
            <person name="Lipzen A."/>
            <person name="Riley R."/>
            <person name="Grigoriev I.V."/>
            <person name="Spatafora J.W."/>
            <person name="Choi I.-G."/>
        </authorList>
    </citation>
    <scope>NUCLEOTIDE SEQUENCE [LARGE SCALE GENOMIC DNA]</scope>
    <source>
        <strain evidence="2 3">KUC8140</strain>
    </source>
</reference>